<dbReference type="SUPFAM" id="SSF51182">
    <property type="entry name" value="RmlC-like cupins"/>
    <property type="match status" value="1"/>
</dbReference>
<proteinExistence type="predicted"/>
<organism evidence="3 4">
    <name type="scientific">Phormidium pseudopriestleyi FRX01</name>
    <dbReference type="NCBI Taxonomy" id="1759528"/>
    <lineage>
        <taxon>Bacteria</taxon>
        <taxon>Bacillati</taxon>
        <taxon>Cyanobacteriota</taxon>
        <taxon>Cyanophyceae</taxon>
        <taxon>Oscillatoriophycideae</taxon>
        <taxon>Oscillatoriales</taxon>
        <taxon>Oscillatoriaceae</taxon>
        <taxon>Phormidium</taxon>
    </lineage>
</organism>
<dbReference type="PANTHER" id="PTHR35848:SF6">
    <property type="entry name" value="CUPIN TYPE-2 DOMAIN-CONTAINING PROTEIN"/>
    <property type="match status" value="1"/>
</dbReference>
<dbReference type="RefSeq" id="WP_207088679.1">
    <property type="nucleotide sequence ID" value="NZ_JAFLQW010000372.1"/>
</dbReference>
<dbReference type="InterPro" id="IPR011051">
    <property type="entry name" value="RmlC_Cupin_sf"/>
</dbReference>
<dbReference type="Pfam" id="PF07883">
    <property type="entry name" value="Cupin_2"/>
    <property type="match status" value="1"/>
</dbReference>
<comment type="caution">
    <text evidence="3">The sequence shown here is derived from an EMBL/GenBank/DDBJ whole genome shotgun (WGS) entry which is preliminary data.</text>
</comment>
<dbReference type="Gene3D" id="2.60.120.10">
    <property type="entry name" value="Jelly Rolls"/>
    <property type="match status" value="1"/>
</dbReference>
<evidence type="ECO:0000313" key="3">
    <source>
        <dbReference type="EMBL" id="MBO0350191.1"/>
    </source>
</evidence>
<name>A0ABS3FST9_9CYAN</name>
<evidence type="ECO:0000259" key="2">
    <source>
        <dbReference type="Pfam" id="PF07883"/>
    </source>
</evidence>
<dbReference type="InterPro" id="IPR051610">
    <property type="entry name" value="GPI/OXD"/>
</dbReference>
<sequence>MKITALTHLTSESVSHNPAIQKKVMLKAGELPHLTNFSQAKFAPGQVAAAHAHGDMCEVFFVSQGSGLIRVNGTDYPIESGTCIAIEPGEVHEVVNNSSQDLILTYFGLKVASI</sequence>
<dbReference type="InterPro" id="IPR014710">
    <property type="entry name" value="RmlC-like_jellyroll"/>
</dbReference>
<feature type="domain" description="Cupin type-2" evidence="2">
    <location>
        <begin position="41"/>
        <end position="104"/>
    </location>
</feature>
<evidence type="ECO:0000256" key="1">
    <source>
        <dbReference type="ARBA" id="ARBA00022723"/>
    </source>
</evidence>
<dbReference type="InterPro" id="IPR013096">
    <property type="entry name" value="Cupin_2"/>
</dbReference>
<dbReference type="EMBL" id="JAFLQW010000372">
    <property type="protein sequence ID" value="MBO0350191.1"/>
    <property type="molecule type" value="Genomic_DNA"/>
</dbReference>
<reference evidence="3 4" key="1">
    <citation type="submission" date="2021-03" db="EMBL/GenBank/DDBJ databases">
        <title>Metabolic Capacity of the Antarctic Cyanobacterium Phormidium pseudopriestleyi that Sustains Oxygenic Photosynthesis in the Presence of Hydrogen Sulfide.</title>
        <authorList>
            <person name="Lumian J.E."/>
            <person name="Jungblut A.D."/>
            <person name="Dillon M.L."/>
            <person name="Hawes I."/>
            <person name="Doran P.T."/>
            <person name="Mackey T.J."/>
            <person name="Dick G.J."/>
            <person name="Grettenberger C.L."/>
            <person name="Sumner D.Y."/>
        </authorList>
    </citation>
    <scope>NUCLEOTIDE SEQUENCE [LARGE SCALE GENOMIC DNA]</scope>
    <source>
        <strain evidence="3 4">FRX01</strain>
    </source>
</reference>
<keyword evidence="1" id="KW-0479">Metal-binding</keyword>
<evidence type="ECO:0000313" key="4">
    <source>
        <dbReference type="Proteomes" id="UP000664844"/>
    </source>
</evidence>
<keyword evidence="4" id="KW-1185">Reference proteome</keyword>
<protein>
    <submittedName>
        <fullName evidence="3">Cupin domain-containing protein</fullName>
    </submittedName>
</protein>
<dbReference type="PANTHER" id="PTHR35848">
    <property type="entry name" value="OXALATE-BINDING PROTEIN"/>
    <property type="match status" value="1"/>
</dbReference>
<gene>
    <name evidence="3" type="ORF">J0895_13930</name>
</gene>
<dbReference type="Proteomes" id="UP000664844">
    <property type="component" value="Unassembled WGS sequence"/>
</dbReference>
<accession>A0ABS3FST9</accession>